<evidence type="ECO:0000256" key="4">
    <source>
        <dbReference type="ARBA" id="ARBA00022927"/>
    </source>
</evidence>
<keyword evidence="7" id="KW-0812">Transmembrane</keyword>
<evidence type="ECO:0000256" key="6">
    <source>
        <dbReference type="ARBA" id="ARBA00023136"/>
    </source>
</evidence>
<accession>A0A0G4IHB1</accession>
<keyword evidence="5 10" id="KW-0496">Mitochondrion</keyword>
<evidence type="ECO:0000256" key="7">
    <source>
        <dbReference type="SAM" id="Phobius"/>
    </source>
</evidence>
<dbReference type="InterPro" id="IPR036282">
    <property type="entry name" value="Glutathione-S-Trfase_C_sf"/>
</dbReference>
<keyword evidence="7" id="KW-1133">Transmembrane helix</keyword>
<evidence type="ECO:0000256" key="1">
    <source>
        <dbReference type="ARBA" id="ARBA00004294"/>
    </source>
</evidence>
<proteinExistence type="predicted"/>
<name>A0A0G4IHB1_PLABS</name>
<evidence type="ECO:0000313" key="10">
    <source>
        <dbReference type="EMBL" id="SPQ96918.1"/>
    </source>
</evidence>
<evidence type="ECO:0000259" key="8">
    <source>
        <dbReference type="Pfam" id="PF10568"/>
    </source>
</evidence>
<dbReference type="OrthoDB" id="5835136at2759"/>
<dbReference type="EMBL" id="CDSF01000001">
    <property type="protein sequence ID" value="CEO94573.1"/>
    <property type="molecule type" value="Genomic_DNA"/>
</dbReference>
<dbReference type="PANTHER" id="PTHR12289">
    <property type="entry name" value="METAXIN RELATED"/>
    <property type="match status" value="1"/>
</dbReference>
<dbReference type="AlphaFoldDB" id="A0A0G4IHB1"/>
<dbReference type="STRING" id="37360.A0A0G4IHB1"/>
<dbReference type="Pfam" id="PF10568">
    <property type="entry name" value="Tom37"/>
    <property type="match status" value="1"/>
</dbReference>
<dbReference type="InterPro" id="IPR050931">
    <property type="entry name" value="Mito_Protein_Transport_Metaxin"/>
</dbReference>
<comment type="subcellular location">
    <subcellularLocation>
        <location evidence="1">Mitochondrion outer membrane</location>
    </subcellularLocation>
</comment>
<reference evidence="9 11" key="1">
    <citation type="submission" date="2015-02" db="EMBL/GenBank/DDBJ databases">
        <authorList>
            <person name="Chooi Y.-H."/>
        </authorList>
    </citation>
    <scope>NUCLEOTIDE SEQUENCE [LARGE SCALE GENOMIC DNA]</scope>
    <source>
        <strain evidence="9">E3</strain>
    </source>
</reference>
<keyword evidence="11" id="KW-1185">Reference proteome</keyword>
<evidence type="ECO:0000313" key="12">
    <source>
        <dbReference type="Proteomes" id="UP000290189"/>
    </source>
</evidence>
<dbReference type="Proteomes" id="UP000039324">
    <property type="component" value="Unassembled WGS sequence"/>
</dbReference>
<keyword evidence="6 7" id="KW-0472">Membrane</keyword>
<evidence type="ECO:0000256" key="5">
    <source>
        <dbReference type="ARBA" id="ARBA00023128"/>
    </source>
</evidence>
<dbReference type="SUPFAM" id="SSF47616">
    <property type="entry name" value="GST C-terminal domain-like"/>
    <property type="match status" value="1"/>
</dbReference>
<geneLocation type="mitochondrion" evidence="10"/>
<keyword evidence="3" id="KW-1000">Mitochondrion outer membrane</keyword>
<dbReference type="GO" id="GO:0001401">
    <property type="term" value="C:SAM complex"/>
    <property type="evidence" value="ECO:0007669"/>
    <property type="project" value="InterPro"/>
</dbReference>
<sequence length="323" mass="35618">MRPEDDDQDSGVVIARVGVPAWGLPTWHLQSLELLLLLRIAKRRHAVEYEPYGYTSSTGSLPACEIADGTMLASSEAVERFAEEVDADLGDLARVYRVLCQTQLAPVVDLALFQNEDNFNRVTVGLYRATPFPVSAILPRVSRRESLRRRSCRSGSSDQAILADCKSALRSCEYMLDKTGGPFVLGARPTSCDASLLSFLLLAQRLPVSDPDFTELVTPALARYIDDSMYLVEGMIDALPGTDADPDADATRGINEQYSLYMQQWRRRSKAKVPGDDVRPAPDAPIRTPDDLVRERHNRIAIGIGVGAVVAFLLFGNVIKYSE</sequence>
<evidence type="ECO:0000256" key="2">
    <source>
        <dbReference type="ARBA" id="ARBA00022448"/>
    </source>
</evidence>
<feature type="domain" description="Mitochondrial outer membrane transport complex Sam37/metaxin N-terminal" evidence="8">
    <location>
        <begin position="31"/>
        <end position="140"/>
    </location>
</feature>
<reference evidence="10 12" key="2">
    <citation type="submission" date="2018-03" db="EMBL/GenBank/DDBJ databases">
        <authorList>
            <person name="Fogelqvist J."/>
        </authorList>
    </citation>
    <scope>NUCLEOTIDE SEQUENCE [LARGE SCALE GENOMIC DNA]</scope>
</reference>
<organism evidence="9 11">
    <name type="scientific">Plasmodiophora brassicae</name>
    <name type="common">Clubroot disease agent</name>
    <dbReference type="NCBI Taxonomy" id="37360"/>
    <lineage>
        <taxon>Eukaryota</taxon>
        <taxon>Sar</taxon>
        <taxon>Rhizaria</taxon>
        <taxon>Endomyxa</taxon>
        <taxon>Phytomyxea</taxon>
        <taxon>Plasmodiophorida</taxon>
        <taxon>Plasmodiophoridae</taxon>
        <taxon>Plasmodiophora</taxon>
    </lineage>
</organism>
<keyword evidence="4" id="KW-0653">Protein transport</keyword>
<protein>
    <recommendedName>
        <fullName evidence="8">Mitochondrial outer membrane transport complex Sam37/metaxin N-terminal domain-containing protein</fullName>
    </recommendedName>
</protein>
<dbReference type="InterPro" id="IPR019564">
    <property type="entry name" value="Sam37/metaxin_N"/>
</dbReference>
<dbReference type="Proteomes" id="UP000290189">
    <property type="component" value="Unassembled WGS sequence"/>
</dbReference>
<feature type="transmembrane region" description="Helical" evidence="7">
    <location>
        <begin position="300"/>
        <end position="319"/>
    </location>
</feature>
<keyword evidence="2" id="KW-0813">Transport</keyword>
<gene>
    <name evidence="9" type="ORF">PBRA_000358</name>
    <name evidence="10" type="ORF">PLBR_LOCUS4133</name>
</gene>
<evidence type="ECO:0000313" key="9">
    <source>
        <dbReference type="EMBL" id="CEO94573.1"/>
    </source>
</evidence>
<dbReference type="GO" id="GO:0015031">
    <property type="term" value="P:protein transport"/>
    <property type="evidence" value="ECO:0007669"/>
    <property type="project" value="UniProtKB-KW"/>
</dbReference>
<evidence type="ECO:0000256" key="3">
    <source>
        <dbReference type="ARBA" id="ARBA00022787"/>
    </source>
</evidence>
<dbReference type="EMBL" id="OVEO01000006">
    <property type="protein sequence ID" value="SPQ96918.1"/>
    <property type="molecule type" value="Genomic_DNA"/>
</dbReference>
<dbReference type="PANTHER" id="PTHR12289:SF41">
    <property type="entry name" value="FAILED AXON CONNECTIONS-RELATED"/>
    <property type="match status" value="1"/>
</dbReference>
<evidence type="ECO:0000313" key="11">
    <source>
        <dbReference type="Proteomes" id="UP000039324"/>
    </source>
</evidence>